<sequence length="98" mass="10924">MQDELKSGTVVATDDSLSTEIDGETVILQAEEGKYFGLNDVGTFIWEAVQQPRTVEEVYEAVTAEYDVEYERCQSDVDALLSDLLEKDLVQIKPDSST</sequence>
<gene>
    <name evidence="1" type="ORF">NDI76_15920</name>
</gene>
<protein>
    <submittedName>
        <fullName evidence="1">PqqD family protein</fullName>
    </submittedName>
</protein>
<accession>A0ABU2GHE9</accession>
<dbReference type="RefSeq" id="WP_310925130.1">
    <property type="nucleotide sequence ID" value="NZ_JAMQOP010000003.1"/>
</dbReference>
<dbReference type="Proteomes" id="UP001257060">
    <property type="component" value="Unassembled WGS sequence"/>
</dbReference>
<name>A0ABU2GHE9_9EURY</name>
<dbReference type="InterPro" id="IPR041881">
    <property type="entry name" value="PqqD_sf"/>
</dbReference>
<evidence type="ECO:0000313" key="1">
    <source>
        <dbReference type="EMBL" id="MDS0300235.1"/>
    </source>
</evidence>
<dbReference type="EMBL" id="JAMQOP010000003">
    <property type="protein sequence ID" value="MDS0300235.1"/>
    <property type="molecule type" value="Genomic_DNA"/>
</dbReference>
<evidence type="ECO:0000313" key="2">
    <source>
        <dbReference type="Proteomes" id="UP001257060"/>
    </source>
</evidence>
<proteinExistence type="predicted"/>
<dbReference type="Gene3D" id="1.10.10.1150">
    <property type="entry name" value="Coenzyme PQQ synthesis protein D (PqqD)"/>
    <property type="match status" value="1"/>
</dbReference>
<organism evidence="1 2">
    <name type="scientific">Halogeometricum salsisoli</name>
    <dbReference type="NCBI Taxonomy" id="2950536"/>
    <lineage>
        <taxon>Archaea</taxon>
        <taxon>Methanobacteriati</taxon>
        <taxon>Methanobacteriota</taxon>
        <taxon>Stenosarchaea group</taxon>
        <taxon>Halobacteria</taxon>
        <taxon>Halobacteriales</taxon>
        <taxon>Haloferacaceae</taxon>
        <taxon>Halogeometricum</taxon>
    </lineage>
</organism>
<dbReference type="InterPro" id="IPR008792">
    <property type="entry name" value="PQQD"/>
</dbReference>
<comment type="caution">
    <text evidence="1">The sequence shown here is derived from an EMBL/GenBank/DDBJ whole genome shotgun (WGS) entry which is preliminary data.</text>
</comment>
<reference evidence="1 2" key="1">
    <citation type="submission" date="2022-06" db="EMBL/GenBank/DDBJ databases">
        <title>Halogeometricum sp. a new haloarchaeum isolate from saline soil.</title>
        <authorList>
            <person name="Strakova D."/>
            <person name="Galisteo C."/>
            <person name="Sanchez-Porro C."/>
            <person name="Ventosa A."/>
        </authorList>
    </citation>
    <scope>NUCLEOTIDE SEQUENCE [LARGE SCALE GENOMIC DNA]</scope>
    <source>
        <strain evidence="1 2">S1BR25-6</strain>
    </source>
</reference>
<dbReference type="Pfam" id="PF05402">
    <property type="entry name" value="PqqD"/>
    <property type="match status" value="1"/>
</dbReference>
<keyword evidence="2" id="KW-1185">Reference proteome</keyword>